<dbReference type="SUPFAM" id="SSF56935">
    <property type="entry name" value="Porins"/>
    <property type="match status" value="1"/>
</dbReference>
<reference evidence="3" key="1">
    <citation type="journal article" date="2012" name="PLoS ONE">
        <title>Gene sets for utilization of primary and secondary nutrition supplies in the distal gut of endangered iberian lynx.</title>
        <authorList>
            <person name="Alcaide M."/>
            <person name="Messina E."/>
            <person name="Richter M."/>
            <person name="Bargiela R."/>
            <person name="Peplies J."/>
            <person name="Huws S.A."/>
            <person name="Newbold C.J."/>
            <person name="Golyshin P.N."/>
            <person name="Simon M.A."/>
            <person name="Lopez G."/>
            <person name="Yakimov M.M."/>
            <person name="Ferrer M."/>
        </authorList>
    </citation>
    <scope>NUCLEOTIDE SEQUENCE</scope>
</reference>
<proteinExistence type="predicted"/>
<feature type="non-terminal residue" evidence="3">
    <location>
        <position position="229"/>
    </location>
</feature>
<protein>
    <submittedName>
        <fullName evidence="3">TonB-dependent outer membrane receptor</fullName>
    </submittedName>
</protein>
<dbReference type="InterPro" id="IPR039426">
    <property type="entry name" value="TonB-dep_rcpt-like"/>
</dbReference>
<sequence>LIKDKTKMTIHLTTEVSGLDEVVVIGYGTAKAKDLTGSVARLNEKDIEMSPMTSNISGMLQGKAAGVNVMISSASPTSPVSVVVRGQSSLSGDGQPLWIIDGVPQYSSGISGDVSNTLYNLNLNDVQSIDILKDASATAIYGSRAANGVVIVTTKSGVEGMKPTIEFNTRIGWQVMNSNDFRTLTAEEYQLYSKKANLLEAYRQGGLTYFNKKYMDEKKYKQFNTSQWD</sequence>
<gene>
    <name evidence="3" type="ORF">EVA_16325</name>
</gene>
<feature type="domain" description="TonB-dependent receptor plug" evidence="2">
    <location>
        <begin position="32"/>
        <end position="149"/>
    </location>
</feature>
<dbReference type="AlphaFoldDB" id="J9FMC0"/>
<comment type="caution">
    <text evidence="3">The sequence shown here is derived from an EMBL/GenBank/DDBJ whole genome shotgun (WGS) entry which is preliminary data.</text>
</comment>
<dbReference type="PANTHER" id="PTHR30069:SF29">
    <property type="entry name" value="HEMOGLOBIN AND HEMOGLOBIN-HAPTOGLOBIN-BINDING PROTEIN 1-RELATED"/>
    <property type="match status" value="1"/>
</dbReference>
<dbReference type="PROSITE" id="PS52016">
    <property type="entry name" value="TONB_DEPENDENT_REC_3"/>
    <property type="match status" value="1"/>
</dbReference>
<evidence type="ECO:0000313" key="3">
    <source>
        <dbReference type="EMBL" id="EJW95568.1"/>
    </source>
</evidence>
<dbReference type="EMBL" id="AMCI01005724">
    <property type="protein sequence ID" value="EJW95568.1"/>
    <property type="molecule type" value="Genomic_DNA"/>
</dbReference>
<feature type="non-terminal residue" evidence="3">
    <location>
        <position position="1"/>
    </location>
</feature>
<dbReference type="InterPro" id="IPR012910">
    <property type="entry name" value="Plug_dom"/>
</dbReference>
<keyword evidence="3" id="KW-0675">Receptor</keyword>
<dbReference type="NCBIfam" id="TIGR04057">
    <property type="entry name" value="SusC_RagA_signa"/>
    <property type="match status" value="1"/>
</dbReference>
<accession>J9FMC0</accession>
<organism evidence="3">
    <name type="scientific">gut metagenome</name>
    <dbReference type="NCBI Taxonomy" id="749906"/>
    <lineage>
        <taxon>unclassified sequences</taxon>
        <taxon>metagenomes</taxon>
        <taxon>organismal metagenomes</taxon>
    </lineage>
</organism>
<dbReference type="InterPro" id="IPR023997">
    <property type="entry name" value="TonB-dep_OMP_SusC/RagA_CS"/>
</dbReference>
<evidence type="ECO:0000259" key="2">
    <source>
        <dbReference type="Pfam" id="PF07715"/>
    </source>
</evidence>
<dbReference type="InterPro" id="IPR037066">
    <property type="entry name" value="Plug_dom_sf"/>
</dbReference>
<evidence type="ECO:0000256" key="1">
    <source>
        <dbReference type="ARBA" id="ARBA00022729"/>
    </source>
</evidence>
<name>J9FMC0_9ZZZZ</name>
<dbReference type="GO" id="GO:0015344">
    <property type="term" value="F:siderophore uptake transmembrane transporter activity"/>
    <property type="evidence" value="ECO:0007669"/>
    <property type="project" value="TreeGrafter"/>
</dbReference>
<keyword evidence="1" id="KW-0732">Signal</keyword>
<dbReference type="Pfam" id="PF07715">
    <property type="entry name" value="Plug"/>
    <property type="match status" value="1"/>
</dbReference>
<dbReference type="GO" id="GO:0044718">
    <property type="term" value="P:siderophore transmembrane transport"/>
    <property type="evidence" value="ECO:0007669"/>
    <property type="project" value="TreeGrafter"/>
</dbReference>
<dbReference type="Gene3D" id="2.170.130.10">
    <property type="entry name" value="TonB-dependent receptor, plug domain"/>
    <property type="match status" value="1"/>
</dbReference>
<dbReference type="PANTHER" id="PTHR30069">
    <property type="entry name" value="TONB-DEPENDENT OUTER MEMBRANE RECEPTOR"/>
    <property type="match status" value="1"/>
</dbReference>